<dbReference type="Proteomes" id="UP000266301">
    <property type="component" value="Chromosome"/>
</dbReference>
<dbReference type="InterPro" id="IPR043519">
    <property type="entry name" value="NT_sf"/>
</dbReference>
<dbReference type="InterPro" id="IPR041633">
    <property type="entry name" value="Polbeta"/>
</dbReference>
<evidence type="ECO:0000313" key="3">
    <source>
        <dbReference type="Proteomes" id="UP000266301"/>
    </source>
</evidence>
<keyword evidence="3" id="KW-1185">Reference proteome</keyword>
<dbReference type="AlphaFoldDB" id="A0A386H4V6"/>
<accession>A0A386H4V6</accession>
<dbReference type="EMBL" id="CP032416">
    <property type="protein sequence ID" value="AYD40696.1"/>
    <property type="molecule type" value="Genomic_DNA"/>
</dbReference>
<evidence type="ECO:0000259" key="1">
    <source>
        <dbReference type="Pfam" id="PF18765"/>
    </source>
</evidence>
<proteinExistence type="predicted"/>
<protein>
    <submittedName>
        <fullName evidence="2">Nucleotidyltransferase domain-containing protein</fullName>
    </submittedName>
</protein>
<organism evidence="2 3">
    <name type="scientific">Clostridium fermenticellae</name>
    <dbReference type="NCBI Taxonomy" id="2068654"/>
    <lineage>
        <taxon>Bacteria</taxon>
        <taxon>Bacillati</taxon>
        <taxon>Bacillota</taxon>
        <taxon>Clostridia</taxon>
        <taxon>Eubacteriales</taxon>
        <taxon>Clostridiaceae</taxon>
        <taxon>Clostridium</taxon>
    </lineage>
</organism>
<keyword evidence="2" id="KW-0808">Transferase</keyword>
<dbReference type="KEGG" id="cfer:D4Z93_09190"/>
<gene>
    <name evidence="2" type="ORF">D4Z93_09190</name>
</gene>
<evidence type="ECO:0000313" key="2">
    <source>
        <dbReference type="EMBL" id="AYD40696.1"/>
    </source>
</evidence>
<dbReference type="OrthoDB" id="9803106at2"/>
<dbReference type="CDD" id="cd05403">
    <property type="entry name" value="NT_KNTase_like"/>
    <property type="match status" value="1"/>
</dbReference>
<dbReference type="Gene3D" id="3.30.460.10">
    <property type="entry name" value="Beta Polymerase, domain 2"/>
    <property type="match status" value="1"/>
</dbReference>
<dbReference type="SUPFAM" id="SSF81301">
    <property type="entry name" value="Nucleotidyltransferase"/>
    <property type="match status" value="1"/>
</dbReference>
<dbReference type="PANTHER" id="PTHR33933">
    <property type="entry name" value="NUCLEOTIDYLTRANSFERASE"/>
    <property type="match status" value="1"/>
</dbReference>
<dbReference type="Pfam" id="PF18765">
    <property type="entry name" value="Polbeta"/>
    <property type="match status" value="1"/>
</dbReference>
<dbReference type="PANTHER" id="PTHR33933:SF1">
    <property type="entry name" value="PROTEIN ADENYLYLTRANSFERASE MNTA-RELATED"/>
    <property type="match status" value="1"/>
</dbReference>
<feature type="domain" description="Polymerase beta nucleotidyltransferase" evidence="1">
    <location>
        <begin position="10"/>
        <end position="98"/>
    </location>
</feature>
<dbReference type="InterPro" id="IPR052548">
    <property type="entry name" value="Type_VII_TA_antitoxin"/>
</dbReference>
<dbReference type="GO" id="GO:0016740">
    <property type="term" value="F:transferase activity"/>
    <property type="evidence" value="ECO:0007669"/>
    <property type="project" value="UniProtKB-KW"/>
</dbReference>
<reference evidence="2 3" key="1">
    <citation type="journal article" date="2019" name="Int. J. Syst. Evol. Microbiol.">
        <title>Clostridium fermenticellae sp. nov., isolated from the mud in a fermentation cellar for the production of the Chinese liquor, baijiu.</title>
        <authorList>
            <person name="Xu P.X."/>
            <person name="Chai L.J."/>
            <person name="Qiu T."/>
            <person name="Zhang X.J."/>
            <person name="Lu Z.M."/>
            <person name="Xiao C."/>
            <person name="Wang S.T."/>
            <person name="Shen C.H."/>
            <person name="Shi J.S."/>
            <person name="Xu Z.H."/>
        </authorList>
    </citation>
    <scope>NUCLEOTIDE SEQUENCE [LARGE SCALE GENOMIC DNA]</scope>
    <source>
        <strain evidence="2 3">JN500901</strain>
    </source>
</reference>
<name>A0A386H4V6_9CLOT</name>
<sequence length="100" mass="11445">MIDDKLKSELEVIFKKYVEIEKVLLFGSRARGNNRYNSDVDLCIFGKNITNLILAKISMDVNELDTCLSFDILSMNELSKDGLINNILKEGIVIYNEKIK</sequence>